<dbReference type="OrthoDB" id="15372at2157"/>
<evidence type="ECO:0000256" key="1">
    <source>
        <dbReference type="SAM" id="MobiDB-lite"/>
    </source>
</evidence>
<proteinExistence type="predicted"/>
<protein>
    <submittedName>
        <fullName evidence="2">Uncharacterized protein</fullName>
    </submittedName>
</protein>
<gene>
    <name evidence="2" type="ORF">I7X12_06885</name>
</gene>
<feature type="region of interest" description="Disordered" evidence="1">
    <location>
        <begin position="20"/>
        <end position="41"/>
    </location>
</feature>
<organism evidence="2 3">
    <name type="scientific">Halosimplex litoreum</name>
    <dbReference type="NCBI Taxonomy" id="1198301"/>
    <lineage>
        <taxon>Archaea</taxon>
        <taxon>Methanobacteriati</taxon>
        <taxon>Methanobacteriota</taxon>
        <taxon>Stenosarchaea group</taxon>
        <taxon>Halobacteria</taxon>
        <taxon>Halobacteriales</taxon>
        <taxon>Haloarculaceae</taxon>
        <taxon>Halosimplex</taxon>
    </lineage>
</organism>
<dbReference type="Proteomes" id="UP000595001">
    <property type="component" value="Chromosome"/>
</dbReference>
<keyword evidence="3" id="KW-1185">Reference proteome</keyword>
<name>A0A7T3KWQ8_9EURY</name>
<dbReference type="AlphaFoldDB" id="A0A7T3KWQ8"/>
<accession>A0A7T3KWQ8</accession>
<dbReference type="RefSeq" id="WP_198063106.1">
    <property type="nucleotide sequence ID" value="NZ_CP065856.1"/>
</dbReference>
<dbReference type="EMBL" id="CP065856">
    <property type="protein sequence ID" value="QPV64333.1"/>
    <property type="molecule type" value="Genomic_DNA"/>
</dbReference>
<sequence>MDVIDLVEAFATRLRPITSGRPGMDPVGETAAVDSVSRERETDDRIDDVYVPVGEEFAEDVPTHLTNSPFGRPTLPVGAPGAKDGTHGVVASLGGVVEREGSGDDTIVIVDDDLVRFSLSDSLGAFAGSDLVENVRVVCGAAGVEPTLEDADVFHVVTLTDRVTRSSIVDTGTELVGLRESGEQTGAIASLESLS</sequence>
<dbReference type="KEGG" id="hlt:I7X12_06885"/>
<evidence type="ECO:0000313" key="2">
    <source>
        <dbReference type="EMBL" id="QPV64333.1"/>
    </source>
</evidence>
<reference evidence="2 3" key="1">
    <citation type="submission" date="2020-12" db="EMBL/GenBank/DDBJ databases">
        <title>Halosimplex halophilum sp. nov. and Halosimplex salinum sp. nov., two new members of the genus Halosimplex.</title>
        <authorList>
            <person name="Cui H.L."/>
        </authorList>
    </citation>
    <scope>NUCLEOTIDE SEQUENCE [LARGE SCALE GENOMIC DNA]</scope>
    <source>
        <strain evidence="2 3">YGH94</strain>
    </source>
</reference>
<evidence type="ECO:0000313" key="3">
    <source>
        <dbReference type="Proteomes" id="UP000595001"/>
    </source>
</evidence>
<dbReference type="GeneID" id="60588204"/>